<feature type="region of interest" description="Disordered" evidence="1">
    <location>
        <begin position="31"/>
        <end position="146"/>
    </location>
</feature>
<reference evidence="2" key="3">
    <citation type="submission" date="2025-09" db="UniProtKB">
        <authorList>
            <consortium name="Ensembl"/>
        </authorList>
    </citation>
    <scope>IDENTIFICATION</scope>
    <source>
        <strain evidence="2">broiler</strain>
    </source>
</reference>
<evidence type="ECO:0000256" key="1">
    <source>
        <dbReference type="SAM" id="MobiDB-lite"/>
    </source>
</evidence>
<sequence>MSEKARLTRGGRLTAARRSARLWQRCSERAALPAAVSPLPPLLPQKQNARRASSPARARPSLRCTSSPSTTARHQETAVRAGTRPAMRTPRLPPSAEAEDPRPGPRPGPRRPQTAPGRRTLDNVAVDGGPELLAGRPVPVLPVDDPHLLEEGGLAALPRAQQQDLDEALHSLPSRPAEKCT</sequence>
<feature type="region of interest" description="Disordered" evidence="1">
    <location>
        <begin position="1"/>
        <end position="20"/>
    </location>
</feature>
<feature type="compositionally biased region" description="Low complexity" evidence="1">
    <location>
        <begin position="50"/>
        <end position="61"/>
    </location>
</feature>
<reference evidence="2" key="1">
    <citation type="submission" date="2020-11" db="EMBL/GenBank/DDBJ databases">
        <title>Gallus gallus (Chicken) genome, bGalGal1, GRCg7b, maternal haplotype autosomes + Z &amp; W.</title>
        <authorList>
            <person name="Warren W."/>
            <person name="Formenti G."/>
            <person name="Fedrigo O."/>
            <person name="Haase B."/>
            <person name="Mountcastle J."/>
            <person name="Balacco J."/>
            <person name="Tracey A."/>
            <person name="Schneider V."/>
            <person name="Okimoto R."/>
            <person name="Cheng H."/>
            <person name="Hawken R."/>
            <person name="Howe K."/>
            <person name="Jarvis E.D."/>
        </authorList>
    </citation>
    <scope>NUCLEOTIDE SEQUENCE [LARGE SCALE GENOMIC DNA]</scope>
    <source>
        <strain evidence="2">Broiler</strain>
    </source>
</reference>
<dbReference type="Ensembl" id="ENSGALT00010071062.1">
    <property type="protein sequence ID" value="ENSGALP00010043753.1"/>
    <property type="gene ID" value="ENSGALG00010029381.1"/>
</dbReference>
<keyword evidence="3" id="KW-1185">Reference proteome</keyword>
<feature type="compositionally biased region" description="Polar residues" evidence="1">
    <location>
        <begin position="63"/>
        <end position="72"/>
    </location>
</feature>
<evidence type="ECO:0000313" key="2">
    <source>
        <dbReference type="Ensembl" id="ENSGALP00010043753.1"/>
    </source>
</evidence>
<organism evidence="2 3">
    <name type="scientific">Gallus gallus</name>
    <name type="common">Chicken</name>
    <dbReference type="NCBI Taxonomy" id="9031"/>
    <lineage>
        <taxon>Eukaryota</taxon>
        <taxon>Metazoa</taxon>
        <taxon>Chordata</taxon>
        <taxon>Craniata</taxon>
        <taxon>Vertebrata</taxon>
        <taxon>Euteleostomi</taxon>
        <taxon>Archelosauria</taxon>
        <taxon>Archosauria</taxon>
        <taxon>Dinosauria</taxon>
        <taxon>Saurischia</taxon>
        <taxon>Theropoda</taxon>
        <taxon>Coelurosauria</taxon>
        <taxon>Aves</taxon>
        <taxon>Neognathae</taxon>
        <taxon>Galloanserae</taxon>
        <taxon>Galliformes</taxon>
        <taxon>Phasianidae</taxon>
        <taxon>Phasianinae</taxon>
        <taxon>Gallus</taxon>
    </lineage>
</organism>
<dbReference type="GeneTree" id="ENSGT00940000178967"/>
<protein>
    <submittedName>
        <fullName evidence="2">Uncharacterized protein</fullName>
    </submittedName>
</protein>
<dbReference type="Proteomes" id="UP000000539">
    <property type="component" value="Chromosome 18"/>
</dbReference>
<evidence type="ECO:0000313" key="3">
    <source>
        <dbReference type="Proteomes" id="UP000000539"/>
    </source>
</evidence>
<name>A0A8V1ALY4_CHICK</name>
<reference evidence="2" key="2">
    <citation type="submission" date="2025-08" db="UniProtKB">
        <authorList>
            <consortium name="Ensembl"/>
        </authorList>
    </citation>
    <scope>IDENTIFICATION</scope>
    <source>
        <strain evidence="2">broiler</strain>
    </source>
</reference>
<feature type="region of interest" description="Disordered" evidence="1">
    <location>
        <begin position="160"/>
        <end position="181"/>
    </location>
</feature>
<accession>A0A8V1ALY4</accession>
<dbReference type="AlphaFoldDB" id="A0A8V1ALY4"/>
<proteinExistence type="predicted"/>